<dbReference type="CDD" id="cd00082">
    <property type="entry name" value="HisKA"/>
    <property type="match status" value="1"/>
</dbReference>
<organism evidence="17 19">
    <name type="scientific">Archangium gephyra</name>
    <dbReference type="NCBI Taxonomy" id="48"/>
    <lineage>
        <taxon>Bacteria</taxon>
        <taxon>Pseudomonadati</taxon>
        <taxon>Myxococcota</taxon>
        <taxon>Myxococcia</taxon>
        <taxon>Myxococcales</taxon>
        <taxon>Cystobacterineae</taxon>
        <taxon>Archangiaceae</taxon>
        <taxon>Archangium</taxon>
    </lineage>
</organism>
<dbReference type="PROSITE" id="PS50109">
    <property type="entry name" value="HIS_KIN"/>
    <property type="match status" value="1"/>
</dbReference>
<dbReference type="SUPFAM" id="SSF55781">
    <property type="entry name" value="GAF domain-like"/>
    <property type="match status" value="1"/>
</dbReference>
<dbReference type="InterPro" id="IPR000700">
    <property type="entry name" value="PAS-assoc_C"/>
</dbReference>
<dbReference type="Pfam" id="PF00512">
    <property type="entry name" value="HisKA"/>
    <property type="match status" value="1"/>
</dbReference>
<dbReference type="InterPro" id="IPR036890">
    <property type="entry name" value="HATPase_C_sf"/>
</dbReference>
<dbReference type="EMBL" id="QUMU01000005">
    <property type="protein sequence ID" value="REG31977.1"/>
    <property type="molecule type" value="Genomic_DNA"/>
</dbReference>
<dbReference type="SMART" id="SM00065">
    <property type="entry name" value="GAF"/>
    <property type="match status" value="1"/>
</dbReference>
<evidence type="ECO:0000256" key="13">
    <source>
        <dbReference type="SAM" id="MobiDB-lite"/>
    </source>
</evidence>
<evidence type="ECO:0000313" key="19">
    <source>
        <dbReference type="Proteomes" id="UP000035579"/>
    </source>
</evidence>
<evidence type="ECO:0000256" key="9">
    <source>
        <dbReference type="ARBA" id="ARBA00022840"/>
    </source>
</evidence>
<evidence type="ECO:0000256" key="11">
    <source>
        <dbReference type="ARBA" id="ARBA00023012"/>
    </source>
</evidence>
<gene>
    <name evidence="17" type="ORF">AA314_08345</name>
    <name evidence="18" type="ORF">ATI61_105304</name>
</gene>
<dbReference type="InterPro" id="IPR013767">
    <property type="entry name" value="PAS_fold"/>
</dbReference>
<proteinExistence type="predicted"/>
<feature type="domain" description="Histidine kinase" evidence="14">
    <location>
        <begin position="717"/>
        <end position="932"/>
    </location>
</feature>
<feature type="domain" description="PAS" evidence="15">
    <location>
        <begin position="324"/>
        <end position="366"/>
    </location>
</feature>
<keyword evidence="8 17" id="KW-0418">Kinase</keyword>
<dbReference type="SUPFAM" id="SSF47384">
    <property type="entry name" value="Homodimeric domain of signal transducing histidine kinase"/>
    <property type="match status" value="1"/>
</dbReference>
<dbReference type="SMART" id="SM00387">
    <property type="entry name" value="HATPase_c"/>
    <property type="match status" value="1"/>
</dbReference>
<evidence type="ECO:0000256" key="3">
    <source>
        <dbReference type="ARBA" id="ARBA00012438"/>
    </source>
</evidence>
<keyword evidence="5" id="KW-0808">Transferase</keyword>
<feature type="domain" description="PAS" evidence="15">
    <location>
        <begin position="579"/>
        <end position="648"/>
    </location>
</feature>
<feature type="domain" description="PAC" evidence="16">
    <location>
        <begin position="528"/>
        <end position="582"/>
    </location>
</feature>
<keyword evidence="6" id="KW-0812">Transmembrane</keyword>
<dbReference type="PROSITE" id="PS50113">
    <property type="entry name" value="PAC"/>
    <property type="match status" value="2"/>
</dbReference>
<dbReference type="AlphaFoldDB" id="A0AAC8QFY5"/>
<accession>A0AAC8QFY5</accession>
<feature type="domain" description="PAC" evidence="16">
    <location>
        <begin position="652"/>
        <end position="706"/>
    </location>
</feature>
<comment type="catalytic activity">
    <reaction evidence="1">
        <text>ATP + protein L-histidine = ADP + protein N-phospho-L-histidine.</text>
        <dbReference type="EC" id="2.7.13.3"/>
    </reaction>
</comment>
<dbReference type="SMART" id="SM00388">
    <property type="entry name" value="HisKA"/>
    <property type="match status" value="1"/>
</dbReference>
<dbReference type="KEGG" id="age:AA314_08345"/>
<evidence type="ECO:0000313" key="17">
    <source>
        <dbReference type="EMBL" id="AKJ06719.1"/>
    </source>
</evidence>
<dbReference type="Pfam" id="PF08448">
    <property type="entry name" value="PAS_4"/>
    <property type="match status" value="2"/>
</dbReference>
<evidence type="ECO:0000259" key="16">
    <source>
        <dbReference type="PROSITE" id="PS50113"/>
    </source>
</evidence>
<dbReference type="InterPro" id="IPR029016">
    <property type="entry name" value="GAF-like_dom_sf"/>
</dbReference>
<evidence type="ECO:0000256" key="8">
    <source>
        <dbReference type="ARBA" id="ARBA00022777"/>
    </source>
</evidence>
<dbReference type="GO" id="GO:0016020">
    <property type="term" value="C:membrane"/>
    <property type="evidence" value="ECO:0007669"/>
    <property type="project" value="UniProtKB-SubCell"/>
</dbReference>
<dbReference type="Proteomes" id="UP000035579">
    <property type="component" value="Chromosome"/>
</dbReference>
<dbReference type="InterPro" id="IPR036097">
    <property type="entry name" value="HisK_dim/P_sf"/>
</dbReference>
<dbReference type="InterPro" id="IPR013656">
    <property type="entry name" value="PAS_4"/>
</dbReference>
<dbReference type="InterPro" id="IPR004358">
    <property type="entry name" value="Sig_transdc_His_kin-like_C"/>
</dbReference>
<dbReference type="PANTHER" id="PTHR42878">
    <property type="entry name" value="TWO-COMPONENT HISTIDINE KINASE"/>
    <property type="match status" value="1"/>
</dbReference>
<dbReference type="PROSITE" id="PS50112">
    <property type="entry name" value="PAS"/>
    <property type="match status" value="2"/>
</dbReference>
<evidence type="ECO:0000256" key="1">
    <source>
        <dbReference type="ARBA" id="ARBA00000085"/>
    </source>
</evidence>
<evidence type="ECO:0000313" key="20">
    <source>
        <dbReference type="Proteomes" id="UP000256345"/>
    </source>
</evidence>
<keyword evidence="11" id="KW-0902">Two-component regulatory system</keyword>
<dbReference type="InterPro" id="IPR050351">
    <property type="entry name" value="BphY/WalK/GraS-like"/>
</dbReference>
<keyword evidence="10" id="KW-1133">Transmembrane helix</keyword>
<dbReference type="Pfam" id="PF13185">
    <property type="entry name" value="GAF_2"/>
    <property type="match status" value="1"/>
</dbReference>
<dbReference type="SMART" id="SM00091">
    <property type="entry name" value="PAS"/>
    <property type="match status" value="3"/>
</dbReference>
<dbReference type="GO" id="GO:0005524">
    <property type="term" value="F:ATP binding"/>
    <property type="evidence" value="ECO:0007669"/>
    <property type="project" value="UniProtKB-KW"/>
</dbReference>
<evidence type="ECO:0000256" key="5">
    <source>
        <dbReference type="ARBA" id="ARBA00022679"/>
    </source>
</evidence>
<dbReference type="Gene3D" id="3.30.565.10">
    <property type="entry name" value="Histidine kinase-like ATPase, C-terminal domain"/>
    <property type="match status" value="1"/>
</dbReference>
<dbReference type="Gene3D" id="1.10.287.130">
    <property type="match status" value="1"/>
</dbReference>
<dbReference type="InterPro" id="IPR000014">
    <property type="entry name" value="PAS"/>
</dbReference>
<reference evidence="17 19" key="1">
    <citation type="submission" date="2015-05" db="EMBL/GenBank/DDBJ databases">
        <title>Genome assembly of Archangium gephyra DSM 2261.</title>
        <authorList>
            <person name="Sharma G."/>
            <person name="Subramanian S."/>
        </authorList>
    </citation>
    <scope>NUCLEOTIDE SEQUENCE [LARGE SCALE GENOMIC DNA]</scope>
    <source>
        <strain evidence="17 19">DSM 2261</strain>
    </source>
</reference>
<comment type="subcellular location">
    <subcellularLocation>
        <location evidence="2">Membrane</location>
        <topology evidence="2">Multi-pass membrane protein</topology>
    </subcellularLocation>
</comment>
<dbReference type="InterPro" id="IPR003018">
    <property type="entry name" value="GAF"/>
</dbReference>
<protein>
    <recommendedName>
        <fullName evidence="3">histidine kinase</fullName>
        <ecNumber evidence="3">2.7.13.3</ecNumber>
    </recommendedName>
</protein>
<keyword evidence="12" id="KW-0472">Membrane</keyword>
<sequence>MAEHEAPTAQGRDRLCDFIRENVARILESWEREVRLLPVLRDFSRPRLINHLPEFLERVAVVVETVHTGEEKTLGAFPEEHALERLNVGLDVEQVAQEYALLRACVLELYAGHLGAMGAWEPGVLMREVVYFNRTFDEAVATSVSRYARARTRTLVALERLSEAALGTEDLDTFLPRLLRVILETTEAVDTVTLLLREGDELRVRASVGLEALGVSGFRVRVGEGFSGTIAAERRPREVRSAMTDPLVKRQGPRGHGLRALYGVPLLQGDEVLGVAHMGSRTAFEFSSEDKLLFRAMVTRASALIVQARLVARERAAREEAEAHKQLLRMVIEQSGDAIIMADERGQVRIFNAEAERLHGVRREEVGTLAGPLVSGLLSVDGRPLSWEETPLSRALKGVPVTGAHWVVRRPDGSMRTLCGTALPIRRPDGSLAGAVLSARDETERLMREVETAEALALLDTLLATAPVGLSFVDRELRYVRVNHALAALNGSSVGSTLGRTVREVIPELAPTVEPFYRHVLDTGEPLLDLEVSGTTPGLAGGQGHWLVSYYPVWNRWGQVFMVGAVVVDITDRKRAEERMAQLEALVAAAPAGMALLDGELRYVHINEALARSNGLSVEAHRGRTVAEVLPEHAPLVEPLLRRVLETGEPLRGLEARGLAAEEPGVVHHWVSDYFPVRARDGRVTGVGAAVTDVTEARRKEDELLRAAEFRERFLGIVSHDLRNPLNAILLSANALMRSDCVVKQHLKAVRRITASTERMVRMIGELLDFTRGRLGGGIPITPRPANLRDLCRHVLEELEAVHLGRELRLRAKGDFQGAWDPDRLAQLLGNLGKNALDYSPADTPVDFSLHDEGGTLRVEVHNEGPPIPRELLTGIFEPFRRAVGGDAHPTSGLGLGLFIVQEIARAHGGTVEVRSSEGQGTTFTVRLPRHGPGAPAPERALH</sequence>
<evidence type="ECO:0000256" key="10">
    <source>
        <dbReference type="ARBA" id="ARBA00022989"/>
    </source>
</evidence>
<dbReference type="Gene3D" id="3.30.450.40">
    <property type="match status" value="1"/>
</dbReference>
<evidence type="ECO:0000256" key="2">
    <source>
        <dbReference type="ARBA" id="ARBA00004141"/>
    </source>
</evidence>
<dbReference type="SUPFAM" id="SSF55785">
    <property type="entry name" value="PYP-like sensor domain (PAS domain)"/>
    <property type="match status" value="3"/>
</dbReference>
<dbReference type="SUPFAM" id="SSF55874">
    <property type="entry name" value="ATPase domain of HSP90 chaperone/DNA topoisomerase II/histidine kinase"/>
    <property type="match status" value="1"/>
</dbReference>
<evidence type="ECO:0000256" key="4">
    <source>
        <dbReference type="ARBA" id="ARBA00022553"/>
    </source>
</evidence>
<feature type="region of interest" description="Disordered" evidence="13">
    <location>
        <begin position="916"/>
        <end position="943"/>
    </location>
</feature>
<dbReference type="GO" id="GO:0007234">
    <property type="term" value="P:osmosensory signaling via phosphorelay pathway"/>
    <property type="evidence" value="ECO:0007669"/>
    <property type="project" value="TreeGrafter"/>
</dbReference>
<dbReference type="GO" id="GO:0030295">
    <property type="term" value="F:protein kinase activator activity"/>
    <property type="evidence" value="ECO:0007669"/>
    <property type="project" value="TreeGrafter"/>
</dbReference>
<reference evidence="18 20" key="2">
    <citation type="submission" date="2018-08" db="EMBL/GenBank/DDBJ databases">
        <title>Genomic Encyclopedia of Archaeal and Bacterial Type Strains, Phase II (KMG-II): from individual species to whole genera.</title>
        <authorList>
            <person name="Goeker M."/>
        </authorList>
    </citation>
    <scope>NUCLEOTIDE SEQUENCE [LARGE SCALE GENOMIC DNA]</scope>
    <source>
        <strain evidence="18 20">DSM 2261</strain>
    </source>
</reference>
<dbReference type="InterPro" id="IPR003661">
    <property type="entry name" value="HisK_dim/P_dom"/>
</dbReference>
<dbReference type="GO" id="GO:0006355">
    <property type="term" value="P:regulation of DNA-templated transcription"/>
    <property type="evidence" value="ECO:0007669"/>
    <property type="project" value="InterPro"/>
</dbReference>
<keyword evidence="4" id="KW-0597">Phosphoprotein</keyword>
<dbReference type="InterPro" id="IPR005467">
    <property type="entry name" value="His_kinase_dom"/>
</dbReference>
<dbReference type="GO" id="GO:0000155">
    <property type="term" value="F:phosphorelay sensor kinase activity"/>
    <property type="evidence" value="ECO:0007669"/>
    <property type="project" value="InterPro"/>
</dbReference>
<dbReference type="InterPro" id="IPR035965">
    <property type="entry name" value="PAS-like_dom_sf"/>
</dbReference>
<dbReference type="EMBL" id="CP011509">
    <property type="protein sequence ID" value="AKJ06719.1"/>
    <property type="molecule type" value="Genomic_DNA"/>
</dbReference>
<dbReference type="RefSeq" id="WP_053067122.1">
    <property type="nucleotide sequence ID" value="NZ_CP011509.1"/>
</dbReference>
<dbReference type="Pfam" id="PF00989">
    <property type="entry name" value="PAS"/>
    <property type="match status" value="1"/>
</dbReference>
<dbReference type="CDD" id="cd00130">
    <property type="entry name" value="PAS"/>
    <property type="match status" value="1"/>
</dbReference>
<evidence type="ECO:0000313" key="18">
    <source>
        <dbReference type="EMBL" id="REG31977.1"/>
    </source>
</evidence>
<name>A0AAC8QFY5_9BACT</name>
<keyword evidence="7" id="KW-0547">Nucleotide-binding</keyword>
<evidence type="ECO:0000256" key="12">
    <source>
        <dbReference type="ARBA" id="ARBA00023136"/>
    </source>
</evidence>
<dbReference type="EC" id="2.7.13.3" evidence="3"/>
<evidence type="ECO:0000259" key="14">
    <source>
        <dbReference type="PROSITE" id="PS50109"/>
    </source>
</evidence>
<dbReference type="Proteomes" id="UP000256345">
    <property type="component" value="Unassembled WGS sequence"/>
</dbReference>
<dbReference type="InterPro" id="IPR003594">
    <property type="entry name" value="HATPase_dom"/>
</dbReference>
<dbReference type="CDD" id="cd00075">
    <property type="entry name" value="HATPase"/>
    <property type="match status" value="1"/>
</dbReference>
<dbReference type="Gene3D" id="3.30.450.20">
    <property type="entry name" value="PAS domain"/>
    <property type="match status" value="3"/>
</dbReference>
<dbReference type="PRINTS" id="PR00344">
    <property type="entry name" value="BCTRLSENSOR"/>
</dbReference>
<evidence type="ECO:0000259" key="15">
    <source>
        <dbReference type="PROSITE" id="PS50112"/>
    </source>
</evidence>
<dbReference type="PANTHER" id="PTHR42878:SF7">
    <property type="entry name" value="SENSOR HISTIDINE KINASE GLRK"/>
    <property type="match status" value="1"/>
</dbReference>
<evidence type="ECO:0000256" key="6">
    <source>
        <dbReference type="ARBA" id="ARBA00022692"/>
    </source>
</evidence>
<dbReference type="NCBIfam" id="TIGR00229">
    <property type="entry name" value="sensory_box"/>
    <property type="match status" value="3"/>
</dbReference>
<dbReference type="GO" id="GO:0000156">
    <property type="term" value="F:phosphorelay response regulator activity"/>
    <property type="evidence" value="ECO:0007669"/>
    <property type="project" value="TreeGrafter"/>
</dbReference>
<keyword evidence="9" id="KW-0067">ATP-binding</keyword>
<dbReference type="Pfam" id="PF02518">
    <property type="entry name" value="HATPase_c"/>
    <property type="match status" value="1"/>
</dbReference>
<evidence type="ECO:0000256" key="7">
    <source>
        <dbReference type="ARBA" id="ARBA00022741"/>
    </source>
</evidence>
<keyword evidence="20" id="KW-1185">Reference proteome</keyword>